<dbReference type="RefSeq" id="WP_048280369.1">
    <property type="nucleotide sequence ID" value="NZ_LDZF01000027.1"/>
</dbReference>
<dbReference type="Pfam" id="PF13714">
    <property type="entry name" value="PEP_mutase"/>
    <property type="match status" value="1"/>
</dbReference>
<dbReference type="InterPro" id="IPR040442">
    <property type="entry name" value="Pyrv_kinase-like_dom_sf"/>
</dbReference>
<keyword evidence="1" id="KW-0479">Metal-binding</keyword>
<dbReference type="CDD" id="cd00377">
    <property type="entry name" value="ICL_PEPM"/>
    <property type="match status" value="1"/>
</dbReference>
<dbReference type="PANTHER" id="PTHR42905">
    <property type="entry name" value="PHOSPHOENOLPYRUVATE CARBOXYLASE"/>
    <property type="match status" value="1"/>
</dbReference>
<dbReference type="PATRIC" id="fig|61647.15.peg.2659"/>
<evidence type="ECO:0000313" key="2">
    <source>
        <dbReference type="EMBL" id="KMK11568.1"/>
    </source>
</evidence>
<sequence length="258" mass="27958">MNFKALHQQNQPLLLANVWDVPGGLAAEAAGYRALGTSSAAISAMLGYADGEGLAFDELFYIVSRIKSAVTVPLSVDVEAGYGDTAAEISSNIQRLTDAGIVGINIEDSRVHKGNRTLDDDRQFARRLAAVRKACPDVFINVRTDAFLLNRENALEETLLRGRLYAASGADGLFVPCLREQRDIVALARGVALPLNIMAVPELADFNLLAQWGVRRVSMGNALHAAAQIGVKQLLNAVQSHHSFLDLFSDENHRFCTV</sequence>
<dbReference type="Gene3D" id="3.20.20.60">
    <property type="entry name" value="Phosphoenolpyruvate-binding domains"/>
    <property type="match status" value="1"/>
</dbReference>
<dbReference type="SUPFAM" id="SSF51621">
    <property type="entry name" value="Phosphoenolpyruvate/pyruvate domain"/>
    <property type="match status" value="1"/>
</dbReference>
<gene>
    <name evidence="2" type="ORF">ABW06_20480</name>
</gene>
<dbReference type="EMBL" id="LDZF01000027">
    <property type="protein sequence ID" value="KMK11568.1"/>
    <property type="molecule type" value="Genomic_DNA"/>
</dbReference>
<proteinExistence type="predicted"/>
<keyword evidence="3" id="KW-1185">Reference proteome</keyword>
<dbReference type="Proteomes" id="UP000036196">
    <property type="component" value="Unassembled WGS sequence"/>
</dbReference>
<name>A0A0J5KVG3_PLUGE</name>
<dbReference type="GO" id="GO:0046872">
    <property type="term" value="F:metal ion binding"/>
    <property type="evidence" value="ECO:0007669"/>
    <property type="project" value="UniProtKB-KW"/>
</dbReference>
<dbReference type="InterPro" id="IPR039556">
    <property type="entry name" value="ICL/PEPM"/>
</dbReference>
<accession>A0A0J5KVG3</accession>
<comment type="caution">
    <text evidence="2">The sequence shown here is derived from an EMBL/GenBank/DDBJ whole genome shotgun (WGS) entry which is preliminary data.</text>
</comment>
<dbReference type="PANTHER" id="PTHR42905:SF16">
    <property type="entry name" value="CARBOXYPHOSPHONOENOLPYRUVATE PHOSPHONOMUTASE-LIKE PROTEIN (AFU_ORTHOLOGUE AFUA_5G07230)"/>
    <property type="match status" value="1"/>
</dbReference>
<evidence type="ECO:0000313" key="3">
    <source>
        <dbReference type="Proteomes" id="UP000036196"/>
    </source>
</evidence>
<organism evidence="2 3">
    <name type="scientific">Pluralibacter gergoviae</name>
    <name type="common">Enterobacter gergoviae</name>
    <dbReference type="NCBI Taxonomy" id="61647"/>
    <lineage>
        <taxon>Bacteria</taxon>
        <taxon>Pseudomonadati</taxon>
        <taxon>Pseudomonadota</taxon>
        <taxon>Gammaproteobacteria</taxon>
        <taxon>Enterobacterales</taxon>
        <taxon>Enterobacteriaceae</taxon>
        <taxon>Pluralibacter</taxon>
    </lineage>
</organism>
<dbReference type="InterPro" id="IPR015813">
    <property type="entry name" value="Pyrv/PenolPyrv_kinase-like_dom"/>
</dbReference>
<dbReference type="GO" id="GO:0003824">
    <property type="term" value="F:catalytic activity"/>
    <property type="evidence" value="ECO:0007669"/>
    <property type="project" value="InterPro"/>
</dbReference>
<protein>
    <submittedName>
        <fullName evidence="2">Carboxyvinyl-carboxyphosphonate phosphorylmutase</fullName>
    </submittedName>
</protein>
<reference evidence="2 3" key="1">
    <citation type="submission" date="2015-05" db="EMBL/GenBank/DDBJ databases">
        <title>Genome sequences of Pluralibacter gergoviae.</title>
        <authorList>
            <person name="Greninger A.L."/>
            <person name="Miller S."/>
        </authorList>
    </citation>
    <scope>NUCLEOTIDE SEQUENCE [LARGE SCALE GENOMIC DNA]</scope>
    <source>
        <strain evidence="2 3">JS81F13</strain>
    </source>
</reference>
<evidence type="ECO:0000256" key="1">
    <source>
        <dbReference type="ARBA" id="ARBA00022723"/>
    </source>
</evidence>
<dbReference type="AlphaFoldDB" id="A0A0J5KVG3"/>